<comment type="caution">
    <text evidence="1">The sequence shown here is derived from an EMBL/GenBank/DDBJ whole genome shotgun (WGS) entry which is preliminary data.</text>
</comment>
<reference evidence="1 2" key="1">
    <citation type="journal article" date="2019" name="Int. J. Syst. Evol. Microbiol.">
        <title>The Global Catalogue of Microorganisms (GCM) 10K type strain sequencing project: providing services to taxonomists for standard genome sequencing and annotation.</title>
        <authorList>
            <consortium name="The Broad Institute Genomics Platform"/>
            <consortium name="The Broad Institute Genome Sequencing Center for Infectious Disease"/>
            <person name="Wu L."/>
            <person name="Ma J."/>
        </authorList>
    </citation>
    <scope>NUCLEOTIDE SEQUENCE [LARGE SCALE GENOMIC DNA]</scope>
    <source>
        <strain evidence="1 2">JCM 9731</strain>
    </source>
</reference>
<evidence type="ECO:0000313" key="2">
    <source>
        <dbReference type="Proteomes" id="UP001500782"/>
    </source>
</evidence>
<evidence type="ECO:0008006" key="3">
    <source>
        <dbReference type="Google" id="ProtNLM"/>
    </source>
</evidence>
<organism evidence="1 2">
    <name type="scientific">Bacillus carboniphilus</name>
    <dbReference type="NCBI Taxonomy" id="86663"/>
    <lineage>
        <taxon>Bacteria</taxon>
        <taxon>Bacillati</taxon>
        <taxon>Bacillota</taxon>
        <taxon>Bacilli</taxon>
        <taxon>Bacillales</taxon>
        <taxon>Bacillaceae</taxon>
        <taxon>Bacillus</taxon>
    </lineage>
</organism>
<proteinExistence type="predicted"/>
<accession>A0ABN0WFA4</accession>
<evidence type="ECO:0000313" key="1">
    <source>
        <dbReference type="EMBL" id="GAA0335521.1"/>
    </source>
</evidence>
<dbReference type="InterPro" id="IPR035406">
    <property type="entry name" value="DUF5412"/>
</dbReference>
<gene>
    <name evidence="1" type="ORF">GCM10008967_27770</name>
</gene>
<dbReference type="Proteomes" id="UP001500782">
    <property type="component" value="Unassembled WGS sequence"/>
</dbReference>
<dbReference type="Pfam" id="PF17428">
    <property type="entry name" value="DUF5412"/>
    <property type="match status" value="1"/>
</dbReference>
<dbReference type="EMBL" id="BAAADJ010000031">
    <property type="protein sequence ID" value="GAA0335521.1"/>
    <property type="molecule type" value="Genomic_DNA"/>
</dbReference>
<sequence length="108" mass="12306">MISFLLLAVLTFHTLMMLTFGGVGDGTKHILTTHSPDGEYTIDFFVINPGAMGSFRVEGELNGPLWFKKLIYFERRVVNVDVQWLDNNTVKLNNHKLDLKNDETYLGD</sequence>
<dbReference type="RefSeq" id="WP_343800035.1">
    <property type="nucleotide sequence ID" value="NZ_BAAADJ010000031.1"/>
</dbReference>
<protein>
    <recommendedName>
        <fullName evidence="3">PLAT domain-containing protein</fullName>
    </recommendedName>
</protein>
<name>A0ABN0WFA4_9BACI</name>
<keyword evidence="2" id="KW-1185">Reference proteome</keyword>